<dbReference type="Proteomes" id="UP000886860">
    <property type="component" value="Unassembled WGS sequence"/>
</dbReference>
<evidence type="ECO:0000313" key="1">
    <source>
        <dbReference type="EMBL" id="HIT41947.1"/>
    </source>
</evidence>
<proteinExistence type="predicted"/>
<accession>A0A9D1GK29</accession>
<protein>
    <submittedName>
        <fullName evidence="1">Uncharacterized protein</fullName>
    </submittedName>
</protein>
<dbReference type="EMBL" id="DVKS01000131">
    <property type="protein sequence ID" value="HIT41947.1"/>
    <property type="molecule type" value="Genomic_DNA"/>
</dbReference>
<dbReference type="AlphaFoldDB" id="A0A9D1GK29"/>
<evidence type="ECO:0000313" key="2">
    <source>
        <dbReference type="Proteomes" id="UP000886860"/>
    </source>
</evidence>
<comment type="caution">
    <text evidence="1">The sequence shown here is derived from an EMBL/GenBank/DDBJ whole genome shotgun (WGS) entry which is preliminary data.</text>
</comment>
<organism evidence="1 2">
    <name type="scientific">Candidatus Caccovicinus merdipullorum</name>
    <dbReference type="NCBI Taxonomy" id="2840724"/>
    <lineage>
        <taxon>Bacteria</taxon>
        <taxon>Bacillati</taxon>
        <taxon>Bacillota</taxon>
        <taxon>Clostridia</taxon>
        <taxon>Eubacteriales</taxon>
        <taxon>Candidatus Caccovicinus</taxon>
    </lineage>
</organism>
<reference evidence="1" key="2">
    <citation type="journal article" date="2021" name="PeerJ">
        <title>Extensive microbial diversity within the chicken gut microbiome revealed by metagenomics and culture.</title>
        <authorList>
            <person name="Gilroy R."/>
            <person name="Ravi A."/>
            <person name="Getino M."/>
            <person name="Pursley I."/>
            <person name="Horton D.L."/>
            <person name="Alikhan N.F."/>
            <person name="Baker D."/>
            <person name="Gharbi K."/>
            <person name="Hall N."/>
            <person name="Watson M."/>
            <person name="Adriaenssens E.M."/>
            <person name="Foster-Nyarko E."/>
            <person name="Jarju S."/>
            <person name="Secka A."/>
            <person name="Antonio M."/>
            <person name="Oren A."/>
            <person name="Chaudhuri R.R."/>
            <person name="La Ragione R."/>
            <person name="Hildebrand F."/>
            <person name="Pallen M.J."/>
        </authorList>
    </citation>
    <scope>NUCLEOTIDE SEQUENCE</scope>
    <source>
        <strain evidence="1">CHK123-3438</strain>
    </source>
</reference>
<gene>
    <name evidence="1" type="ORF">IAB60_07630</name>
</gene>
<reference evidence="1" key="1">
    <citation type="submission" date="2020-10" db="EMBL/GenBank/DDBJ databases">
        <authorList>
            <person name="Gilroy R."/>
        </authorList>
    </citation>
    <scope>NUCLEOTIDE SEQUENCE</scope>
    <source>
        <strain evidence="1">CHK123-3438</strain>
    </source>
</reference>
<name>A0A9D1GK29_9FIRM</name>
<sequence length="70" mass="8387">MNFKERYLAGEIPFEEIDRYIEEWNNSDDPRTLAKFLGLDEEEEDVWIDVSDDALKMILDSQKKTGRDRF</sequence>